<sequence length="839" mass="94041">MISPEQPLPAFITTNGTIDLPPRTLQLDSEASPSLRSWLSSRFTHVFLVLALVVAMLIAAIILLSVLIARIADVRSETQANMQQATNNMRNMLVQSQLGQLYQNGGSNSHFAGADQGWLQNGQNSEMPCSGSNCENFLPEGFTIPPNIKRLLPTAPSPPPGAPPAVKAQIYGPQPKRNDEPDDPSSRRNYPKSRYSWRDSTCSSVGKCKLPGYEKPPLVIMSFDGFSREYLDRGIVKSLDYFSECGARAERVLPSYPSRTFPNHYTIVTGLYPESHLIVDNNVFDPSISPNLESMKNTKYKEFWGGDPIWSVYKRETGGIAYCFFYLGCTYNTTGYAPDIAPQFNPNVPFREIMNTVIEWLRAPKSQRPGVITAYFDQPDNIGHYHKSDDQVNKELSILDDDIDYFLTTLHDSGVLDCVNLAILSDHGMQKLDHIYYTDDMYPGVKGIVSAPGVVGRIYRNGTDKSPDALANSVSCKGDENYRTFTRETLPVRKHYAKTPRVGDVLLQGQPGTSFCVNPDQIDPWITSDHGYDFLTESMHTVFFARGPSIKQGATLPAFQNIEYMNLWTELLNLKYIPNNGTIGALHDVLKNPPTVRPIKRILIPECPLSLKLPEYRSCGQCENYYEARSIGSSLLRCSLSDLKPPSISSNSFCFMNYCNNTLITSLKQKEDSRFFMEQLSSDSFKSEESTCYFENTKYAYSNCSRVSKYRSGETTIHSIAVDNKTAFAHVSGALQEFPAGFYETFLSPLNDLCRNYVMKFNRVISFSGLVFDKNTDGVGDQNISGQPTHFVRQLFSCPSDPNLVNVMDCSAEMWSMGFIFPIMSRDPNCLVGYTFTQM</sequence>
<gene>
    <name evidence="5" type="ORF">WR25_20658</name>
</gene>
<evidence type="ECO:0000256" key="2">
    <source>
        <dbReference type="ARBA" id="ARBA00023180"/>
    </source>
</evidence>
<feature type="transmembrane region" description="Helical" evidence="4">
    <location>
        <begin position="46"/>
        <end position="69"/>
    </location>
</feature>
<keyword evidence="4" id="KW-0812">Transmembrane</keyword>
<comment type="caution">
    <text evidence="5">The sequence shown here is derived from an EMBL/GenBank/DDBJ whole genome shotgun (WGS) entry which is preliminary data.</text>
</comment>
<evidence type="ECO:0000256" key="3">
    <source>
        <dbReference type="SAM" id="MobiDB-lite"/>
    </source>
</evidence>
<evidence type="ECO:0000313" key="6">
    <source>
        <dbReference type="Proteomes" id="UP000218231"/>
    </source>
</evidence>
<dbReference type="PANTHER" id="PTHR10151:SF114">
    <property type="entry name" value="ECTONUCLEOTIDE PYROPHOSPHATASE_PHOSPHODIESTERASE C27A7.3"/>
    <property type="match status" value="1"/>
</dbReference>
<dbReference type="Gene3D" id="3.40.720.10">
    <property type="entry name" value="Alkaline Phosphatase, subunit A"/>
    <property type="match status" value="1"/>
</dbReference>
<dbReference type="InterPro" id="IPR017850">
    <property type="entry name" value="Alkaline_phosphatase_core_sf"/>
</dbReference>
<dbReference type="Pfam" id="PF01663">
    <property type="entry name" value="Phosphodiest"/>
    <property type="match status" value="1"/>
</dbReference>
<dbReference type="Proteomes" id="UP000218231">
    <property type="component" value="Unassembled WGS sequence"/>
</dbReference>
<dbReference type="InterPro" id="IPR044929">
    <property type="entry name" value="DNA/RNA_non-sp_Endonuclease_sf"/>
</dbReference>
<dbReference type="GO" id="GO:0016787">
    <property type="term" value="F:hydrolase activity"/>
    <property type="evidence" value="ECO:0007669"/>
    <property type="project" value="UniProtKB-KW"/>
</dbReference>
<evidence type="ECO:0000313" key="5">
    <source>
        <dbReference type="EMBL" id="PAV80383.1"/>
    </source>
</evidence>
<dbReference type="Gene3D" id="3.40.570.10">
    <property type="entry name" value="Extracellular Endonuclease, subunit A"/>
    <property type="match status" value="1"/>
</dbReference>
<dbReference type="InterPro" id="IPR002591">
    <property type="entry name" value="Phosphodiest/P_Trfase"/>
</dbReference>
<accession>A0A2A2L2P9</accession>
<dbReference type="CDD" id="cd16018">
    <property type="entry name" value="Enpp"/>
    <property type="match status" value="1"/>
</dbReference>
<feature type="region of interest" description="Disordered" evidence="3">
    <location>
        <begin position="148"/>
        <end position="202"/>
    </location>
</feature>
<evidence type="ECO:0008006" key="7">
    <source>
        <dbReference type="Google" id="ProtNLM"/>
    </source>
</evidence>
<keyword evidence="4" id="KW-0472">Membrane</keyword>
<keyword evidence="1" id="KW-0378">Hydrolase</keyword>
<keyword evidence="4" id="KW-1133">Transmembrane helix</keyword>
<keyword evidence="6" id="KW-1185">Reference proteome</keyword>
<dbReference type="EMBL" id="LIAE01007279">
    <property type="protein sequence ID" value="PAV80383.1"/>
    <property type="molecule type" value="Genomic_DNA"/>
</dbReference>
<organism evidence="5 6">
    <name type="scientific">Diploscapter pachys</name>
    <dbReference type="NCBI Taxonomy" id="2018661"/>
    <lineage>
        <taxon>Eukaryota</taxon>
        <taxon>Metazoa</taxon>
        <taxon>Ecdysozoa</taxon>
        <taxon>Nematoda</taxon>
        <taxon>Chromadorea</taxon>
        <taxon>Rhabditida</taxon>
        <taxon>Rhabditina</taxon>
        <taxon>Rhabditomorpha</taxon>
        <taxon>Rhabditoidea</taxon>
        <taxon>Rhabditidae</taxon>
        <taxon>Diploscapter</taxon>
    </lineage>
</organism>
<evidence type="ECO:0000256" key="1">
    <source>
        <dbReference type="ARBA" id="ARBA00022801"/>
    </source>
</evidence>
<dbReference type="PANTHER" id="PTHR10151">
    <property type="entry name" value="ECTONUCLEOTIDE PYROPHOSPHATASE/PHOSPHODIESTERASE"/>
    <property type="match status" value="1"/>
</dbReference>
<dbReference type="AlphaFoldDB" id="A0A2A2L2P9"/>
<protein>
    <recommendedName>
        <fullName evidence="7">Extracellular Endonuclease subunit A domain-containing protein</fullName>
    </recommendedName>
</protein>
<evidence type="ECO:0000256" key="4">
    <source>
        <dbReference type="SAM" id="Phobius"/>
    </source>
</evidence>
<dbReference type="OrthoDB" id="415411at2759"/>
<dbReference type="GO" id="GO:0016529">
    <property type="term" value="C:sarcoplasmic reticulum"/>
    <property type="evidence" value="ECO:0007669"/>
    <property type="project" value="TreeGrafter"/>
</dbReference>
<proteinExistence type="predicted"/>
<reference evidence="5 6" key="1">
    <citation type="journal article" date="2017" name="Curr. Biol.">
        <title>Genome architecture and evolution of a unichromosomal asexual nematode.</title>
        <authorList>
            <person name="Fradin H."/>
            <person name="Zegar C."/>
            <person name="Gutwein M."/>
            <person name="Lucas J."/>
            <person name="Kovtun M."/>
            <person name="Corcoran D."/>
            <person name="Baugh L.R."/>
            <person name="Kiontke K."/>
            <person name="Gunsalus K."/>
            <person name="Fitch D.H."/>
            <person name="Piano F."/>
        </authorList>
    </citation>
    <scope>NUCLEOTIDE SEQUENCE [LARGE SCALE GENOMIC DNA]</scope>
    <source>
        <strain evidence="5">PF1309</strain>
    </source>
</reference>
<name>A0A2A2L2P9_9BILA</name>
<keyword evidence="2" id="KW-0325">Glycoprotein</keyword>
<dbReference type="GO" id="GO:0055120">
    <property type="term" value="C:striated muscle dense body"/>
    <property type="evidence" value="ECO:0007669"/>
    <property type="project" value="TreeGrafter"/>
</dbReference>
<dbReference type="STRING" id="2018661.A0A2A2L2P9"/>
<dbReference type="SUPFAM" id="SSF53649">
    <property type="entry name" value="Alkaline phosphatase-like"/>
    <property type="match status" value="1"/>
</dbReference>
<dbReference type="GO" id="GO:0031674">
    <property type="term" value="C:I band"/>
    <property type="evidence" value="ECO:0007669"/>
    <property type="project" value="TreeGrafter"/>
</dbReference>